<feature type="compositionally biased region" description="Basic residues" evidence="1">
    <location>
        <begin position="960"/>
        <end position="983"/>
    </location>
</feature>
<dbReference type="PANTHER" id="PTHR33697">
    <property type="entry name" value="T17B22.17 PROTEIN-RELATED"/>
    <property type="match status" value="1"/>
</dbReference>
<feature type="region of interest" description="Disordered" evidence="1">
    <location>
        <begin position="513"/>
        <end position="544"/>
    </location>
</feature>
<proteinExistence type="predicted"/>
<evidence type="ECO:0000259" key="2">
    <source>
        <dbReference type="PROSITE" id="PS50812"/>
    </source>
</evidence>
<feature type="region of interest" description="Disordered" evidence="1">
    <location>
        <begin position="704"/>
        <end position="733"/>
    </location>
</feature>
<comment type="caution">
    <text evidence="3">The sequence shown here is derived from an EMBL/GenBank/DDBJ whole genome shotgun (WGS) entry which is preliminary data.</text>
</comment>
<sequence>MGSSDERNSKAIDASVGGLVWVRRRNGSWWPGRIMAHHEVPDDTIVSPKSGTPIKLLGREDAGVDWYNLEKSKRVKAFRCGEYDACIETAKATATGASKKPVKYARREDAIVHALEIENALLVGKDEKASTSSDSTEGALQSSVSCEKTSNGESSKVLPLSGKRSKTTPSDSEDDGSAGNKRMRGLEDLGVSIGSNGEANKQENDEEDISDSMPNGVLANGTSRGSSPSMKGIKRSPVVNANENSKKKNQRPRPPAKVLESTATASVPVSENKVSAVINNNNSDSNGVSCENDDVTLNASQVMMHNKAKETEISSISVSAKDEVFDVPLLGEEKHSAGTSEAAFTFSHTKALALVSEPTRQCDDVVKTEGCNGFACISPSALLINGIEDITSKWQIKGKRNPRQMSKKQEERRLAYAEEANNNYLPHCSLSDQNPHGVHFSGMGRNSQLYDVKIEEKGSYKPRNVPMISLMSKLDGEAIVGHPLTLEVLQDGSCDRILCSHIKSLVVPMVAGDAKPKPSWKNKSKKKKPHIPPHKSSKSKKASSLSIKTRCLSALSVKYARREDAIVHALEIENALLVGKDDSCVDKASTSSDSTDVAKTEGALQSINGKASKDLGIGIIGSKGKAKQENGLVSDVDISGSVPNGILAKDSSPSMKCKRSPLVNANENSKKKNHRRPLTKVLESTAMVSVPVTCEEIVNSDCPPAPGLSENKDSAVNNNDNSDSNGASCENDDISLDASENVAEVIHNKAKESEIPSVSVLAKDEVFDVPLLGEEKYSAGTSEAAFTSSPTKALPLVSGPTRQCDDVVKMEVGCNGSACTTSPAVPLISGIEDITSKWQLKGKRNPRQMSKNKRKEDLLTEEANNSSLPHYSLSDQNPHGHFNVMGRNPQLYDVKIEEKGNYKPRNVPLISLMSKLDGEAIVGHPSTVEVLGDGSCDRILCSHIKSHVVPMVAGEVKPKPSWKNKSKKKKPHIPPHKSSKSKKASSLSIKTRCLSALSGKKLTVSSKKKVMIEKTREGIVSCIPLKVVFSRINEAVKGSARQVHRALPSSGNNTT</sequence>
<dbReference type="Proteomes" id="UP000886595">
    <property type="component" value="Unassembled WGS sequence"/>
</dbReference>
<dbReference type="InterPro" id="IPR044679">
    <property type="entry name" value="PWWP2-like"/>
</dbReference>
<evidence type="ECO:0000313" key="4">
    <source>
        <dbReference type="Proteomes" id="UP000886595"/>
    </source>
</evidence>
<dbReference type="SUPFAM" id="SSF63748">
    <property type="entry name" value="Tudor/PWWP/MBT"/>
    <property type="match status" value="1"/>
</dbReference>
<dbReference type="AlphaFoldDB" id="A0A8X7U9V2"/>
<accession>A0A8X7U9V2</accession>
<feature type="compositionally biased region" description="Low complexity" evidence="1">
    <location>
        <begin position="714"/>
        <end position="725"/>
    </location>
</feature>
<protein>
    <recommendedName>
        <fullName evidence="2">PWWP domain-containing protein</fullName>
    </recommendedName>
</protein>
<dbReference type="InterPro" id="IPR000313">
    <property type="entry name" value="PWWP_dom"/>
</dbReference>
<feature type="region of interest" description="Disordered" evidence="1">
    <location>
        <begin position="649"/>
        <end position="678"/>
    </location>
</feature>
<feature type="compositionally biased region" description="Polar residues" evidence="1">
    <location>
        <begin position="130"/>
        <end position="154"/>
    </location>
</feature>
<feature type="region of interest" description="Disordered" evidence="1">
    <location>
        <begin position="127"/>
        <end position="265"/>
    </location>
</feature>
<dbReference type="PROSITE" id="PS50812">
    <property type="entry name" value="PWWP"/>
    <property type="match status" value="1"/>
</dbReference>
<evidence type="ECO:0000256" key="1">
    <source>
        <dbReference type="SAM" id="MobiDB-lite"/>
    </source>
</evidence>
<evidence type="ECO:0000313" key="3">
    <source>
        <dbReference type="EMBL" id="KAG2271097.1"/>
    </source>
</evidence>
<feature type="compositionally biased region" description="Basic residues" evidence="1">
    <location>
        <begin position="518"/>
        <end position="541"/>
    </location>
</feature>
<feature type="region of interest" description="Disordered" evidence="1">
    <location>
        <begin position="955"/>
        <end position="987"/>
    </location>
</feature>
<feature type="domain" description="PWWP" evidence="2">
    <location>
        <begin position="16"/>
        <end position="71"/>
    </location>
</feature>
<gene>
    <name evidence="3" type="ORF">Bca52824_065652</name>
</gene>
<dbReference type="EMBL" id="JAAMPC010000013">
    <property type="protein sequence ID" value="KAG2271097.1"/>
    <property type="molecule type" value="Genomic_DNA"/>
</dbReference>
<feature type="compositionally biased region" description="Polar residues" evidence="1">
    <location>
        <begin position="220"/>
        <end position="229"/>
    </location>
</feature>
<dbReference type="Pfam" id="PF00855">
    <property type="entry name" value="PWWP"/>
    <property type="match status" value="1"/>
</dbReference>
<dbReference type="PANTHER" id="PTHR33697:SF1">
    <property type="entry name" value="TUDOR_PWWP_MBT SUPERFAMILY PROTEIN"/>
    <property type="match status" value="1"/>
</dbReference>
<dbReference type="CDD" id="cd05162">
    <property type="entry name" value="PWWP"/>
    <property type="match status" value="1"/>
</dbReference>
<keyword evidence="4" id="KW-1185">Reference proteome</keyword>
<dbReference type="OrthoDB" id="607790at2759"/>
<organism evidence="3 4">
    <name type="scientific">Brassica carinata</name>
    <name type="common">Ethiopian mustard</name>
    <name type="synonym">Abyssinian cabbage</name>
    <dbReference type="NCBI Taxonomy" id="52824"/>
    <lineage>
        <taxon>Eukaryota</taxon>
        <taxon>Viridiplantae</taxon>
        <taxon>Streptophyta</taxon>
        <taxon>Embryophyta</taxon>
        <taxon>Tracheophyta</taxon>
        <taxon>Spermatophyta</taxon>
        <taxon>Magnoliopsida</taxon>
        <taxon>eudicotyledons</taxon>
        <taxon>Gunneridae</taxon>
        <taxon>Pentapetalae</taxon>
        <taxon>rosids</taxon>
        <taxon>malvids</taxon>
        <taxon>Brassicales</taxon>
        <taxon>Brassicaceae</taxon>
        <taxon>Brassiceae</taxon>
        <taxon>Brassica</taxon>
    </lineage>
</organism>
<reference evidence="3 4" key="1">
    <citation type="submission" date="2020-02" db="EMBL/GenBank/DDBJ databases">
        <authorList>
            <person name="Ma Q."/>
            <person name="Huang Y."/>
            <person name="Song X."/>
            <person name="Pei D."/>
        </authorList>
    </citation>
    <scope>NUCLEOTIDE SEQUENCE [LARGE SCALE GENOMIC DNA]</scope>
    <source>
        <strain evidence="3">Sxm20200214</strain>
        <tissue evidence="3">Leaf</tissue>
    </source>
</reference>
<dbReference type="Gene3D" id="2.30.30.140">
    <property type="match status" value="1"/>
</dbReference>
<name>A0A8X7U9V2_BRACI</name>